<keyword evidence="2" id="KW-0004">4Fe-4S</keyword>
<keyword evidence="7" id="KW-0411">Iron-sulfur</keyword>
<dbReference type="Pfam" id="PF04104">
    <property type="entry name" value="DNA_primase_lrg"/>
    <property type="match status" value="1"/>
</dbReference>
<evidence type="ECO:0000256" key="7">
    <source>
        <dbReference type="ARBA" id="ARBA00023014"/>
    </source>
</evidence>
<dbReference type="GO" id="GO:0006269">
    <property type="term" value="P:DNA replication, synthesis of primer"/>
    <property type="evidence" value="ECO:0007669"/>
    <property type="project" value="UniProtKB-KW"/>
</dbReference>
<organism evidence="9">
    <name type="scientific">mine drainage metagenome</name>
    <dbReference type="NCBI Taxonomy" id="410659"/>
    <lineage>
        <taxon>unclassified sequences</taxon>
        <taxon>metagenomes</taxon>
        <taxon>ecological metagenomes</taxon>
    </lineage>
</organism>
<dbReference type="AlphaFoldDB" id="T0YUT9"/>
<evidence type="ECO:0000256" key="6">
    <source>
        <dbReference type="ARBA" id="ARBA00023004"/>
    </source>
</evidence>
<sequence>MRSGEVILEKEIAAHIIREFFVSRTTEVYNSIKADEALDALSNCADFIGNARNEFAILRAKSKVDLGNVDSTKFPPCVSEYIRQIREGTNLPHMARFTMVSFLHKIGMDNPGIMDIFKSAPDFNEKVTSYQVNHITGEISGTQYSPPKCAVLQSNHLCYKGNDTLCAQEWLGHPLRYYMNKEEAWKPVI</sequence>
<feature type="domain" description="DNA primase large subunit C-terminal" evidence="8">
    <location>
        <begin position="69"/>
        <end position="166"/>
    </location>
</feature>
<proteinExistence type="predicted"/>
<feature type="non-terminal residue" evidence="9">
    <location>
        <position position="189"/>
    </location>
</feature>
<evidence type="ECO:0000256" key="2">
    <source>
        <dbReference type="ARBA" id="ARBA00022485"/>
    </source>
</evidence>
<reference evidence="9" key="2">
    <citation type="journal article" date="2014" name="ISME J.">
        <title>Microbial stratification in low pH oxic and suboxic macroscopic growths along an acid mine drainage.</title>
        <authorList>
            <person name="Mendez-Garcia C."/>
            <person name="Mesa V."/>
            <person name="Sprenger R.R."/>
            <person name="Richter M."/>
            <person name="Diez M.S."/>
            <person name="Solano J."/>
            <person name="Bargiela R."/>
            <person name="Golyshina O.V."/>
            <person name="Manteca A."/>
            <person name="Ramos J.L."/>
            <person name="Gallego J.R."/>
            <person name="Llorente I."/>
            <person name="Martins Dos Santos V.A."/>
            <person name="Jensen O.N."/>
            <person name="Pelaez A.I."/>
            <person name="Sanchez J."/>
            <person name="Ferrer M."/>
        </authorList>
    </citation>
    <scope>NUCLEOTIDE SEQUENCE</scope>
</reference>
<evidence type="ECO:0000256" key="1">
    <source>
        <dbReference type="ARBA" id="ARBA00001966"/>
    </source>
</evidence>
<reference evidence="9" key="1">
    <citation type="submission" date="2013-08" db="EMBL/GenBank/DDBJ databases">
        <authorList>
            <person name="Mendez C."/>
            <person name="Richter M."/>
            <person name="Ferrer M."/>
            <person name="Sanchez J."/>
        </authorList>
    </citation>
    <scope>NUCLEOTIDE SEQUENCE</scope>
</reference>
<dbReference type="InterPro" id="IPR007238">
    <property type="entry name" value="DNA_primase_lsu_euk/arc"/>
</dbReference>
<accession>T0YUT9</accession>
<dbReference type="GO" id="GO:0046872">
    <property type="term" value="F:metal ion binding"/>
    <property type="evidence" value="ECO:0007669"/>
    <property type="project" value="UniProtKB-KW"/>
</dbReference>
<dbReference type="GO" id="GO:1990077">
    <property type="term" value="C:primosome complex"/>
    <property type="evidence" value="ECO:0007669"/>
    <property type="project" value="UniProtKB-KW"/>
</dbReference>
<evidence type="ECO:0000259" key="8">
    <source>
        <dbReference type="Pfam" id="PF04104"/>
    </source>
</evidence>
<evidence type="ECO:0000256" key="5">
    <source>
        <dbReference type="ARBA" id="ARBA00022723"/>
    </source>
</evidence>
<comment type="caution">
    <text evidence="9">The sequence shown here is derived from an EMBL/GenBank/DDBJ whole genome shotgun (WGS) entry which is preliminary data.</text>
</comment>
<keyword evidence="6" id="KW-0408">Iron</keyword>
<dbReference type="GO" id="GO:0051539">
    <property type="term" value="F:4 iron, 4 sulfur cluster binding"/>
    <property type="evidence" value="ECO:0007669"/>
    <property type="project" value="UniProtKB-KW"/>
</dbReference>
<evidence type="ECO:0000256" key="3">
    <source>
        <dbReference type="ARBA" id="ARBA00022515"/>
    </source>
</evidence>
<dbReference type="SUPFAM" id="SSF140914">
    <property type="entry name" value="PriB N-terminal domain-like"/>
    <property type="match status" value="1"/>
</dbReference>
<protein>
    <submittedName>
        <fullName evidence="9">DNA primase large subunit</fullName>
        <ecNumber evidence="9">2.7.7.-</ecNumber>
    </submittedName>
</protein>
<dbReference type="GO" id="GO:0006270">
    <property type="term" value="P:DNA replication initiation"/>
    <property type="evidence" value="ECO:0007669"/>
    <property type="project" value="TreeGrafter"/>
</dbReference>
<keyword evidence="3" id="KW-0639">Primosome</keyword>
<keyword evidence="9" id="KW-0548">Nucleotidyltransferase</keyword>
<dbReference type="EC" id="2.7.7.-" evidence="9"/>
<keyword evidence="9" id="KW-0808">Transferase</keyword>
<keyword evidence="5" id="KW-0479">Metal-binding</keyword>
<keyword evidence="4" id="KW-0235">DNA replication</keyword>
<name>T0YUT9_9ZZZZ</name>
<dbReference type="PANTHER" id="PTHR10537">
    <property type="entry name" value="DNA PRIMASE LARGE SUBUNIT"/>
    <property type="match status" value="1"/>
</dbReference>
<dbReference type="GO" id="GO:0016779">
    <property type="term" value="F:nucleotidyltransferase activity"/>
    <property type="evidence" value="ECO:0007669"/>
    <property type="project" value="UniProtKB-KW"/>
</dbReference>
<gene>
    <name evidence="9" type="ORF">B1B_16810</name>
</gene>
<dbReference type="EMBL" id="AUZY01011208">
    <property type="protein sequence ID" value="EQD35692.1"/>
    <property type="molecule type" value="Genomic_DNA"/>
</dbReference>
<comment type="cofactor">
    <cofactor evidence="1">
        <name>[4Fe-4S] cluster</name>
        <dbReference type="ChEBI" id="CHEBI:49883"/>
    </cofactor>
</comment>
<dbReference type="PANTHER" id="PTHR10537:SF3">
    <property type="entry name" value="DNA PRIMASE LARGE SUBUNIT"/>
    <property type="match status" value="1"/>
</dbReference>
<evidence type="ECO:0000313" key="9">
    <source>
        <dbReference type="EMBL" id="EQD35692.1"/>
    </source>
</evidence>
<evidence type="ECO:0000256" key="4">
    <source>
        <dbReference type="ARBA" id="ARBA00022705"/>
    </source>
</evidence>
<dbReference type="InterPro" id="IPR058560">
    <property type="entry name" value="DNA_primase_C"/>
</dbReference>